<evidence type="ECO:0000313" key="2">
    <source>
        <dbReference type="EMBL" id="BAU26066.1"/>
    </source>
</evidence>
<dbReference type="SMART" id="SM00646">
    <property type="entry name" value="Ami_3"/>
    <property type="match status" value="1"/>
</dbReference>
<protein>
    <submittedName>
        <fullName evidence="2">Germination-specific N-acetylmuramoyl-L-alanine amidase</fullName>
        <ecNumber evidence="2">3.5.1.28</ecNumber>
    </submittedName>
</protein>
<dbReference type="EC" id="3.5.1.28" evidence="2"/>
<organism evidence="2 3">
    <name type="scientific">Aneurinibacillus soli</name>
    <dbReference type="NCBI Taxonomy" id="1500254"/>
    <lineage>
        <taxon>Bacteria</taxon>
        <taxon>Bacillati</taxon>
        <taxon>Bacillota</taxon>
        <taxon>Bacilli</taxon>
        <taxon>Bacillales</taxon>
        <taxon>Paenibacillaceae</taxon>
        <taxon>Aneurinibacillus group</taxon>
        <taxon>Aneurinibacillus</taxon>
    </lineage>
</organism>
<dbReference type="PANTHER" id="PTHR30404:SF0">
    <property type="entry name" value="N-ACETYLMURAMOYL-L-ALANINE AMIDASE AMIC"/>
    <property type="match status" value="1"/>
</dbReference>
<dbReference type="GO" id="GO:0030288">
    <property type="term" value="C:outer membrane-bounded periplasmic space"/>
    <property type="evidence" value="ECO:0007669"/>
    <property type="project" value="TreeGrafter"/>
</dbReference>
<dbReference type="NCBIfam" id="TIGR02883">
    <property type="entry name" value="spore_cwlD"/>
    <property type="match status" value="1"/>
</dbReference>
<evidence type="ECO:0000313" key="3">
    <source>
        <dbReference type="Proteomes" id="UP000217696"/>
    </source>
</evidence>
<dbReference type="Pfam" id="PF01520">
    <property type="entry name" value="Amidase_3"/>
    <property type="match status" value="1"/>
</dbReference>
<dbReference type="Gene3D" id="3.40.630.40">
    <property type="entry name" value="Zn-dependent exopeptidases"/>
    <property type="match status" value="1"/>
</dbReference>
<sequence>MKRKALLWITACMLLIALFAYNMPTDRSWSGWSLPLSGKVIVIDAGHGGPDGGASSSGGVVEKNVTLPLSMYLRDFLQQAGAVVVMTRDGDYDLAESDTKGWSRRKVEDLKKRVQMVNEQNADMLISIHLNAIPSKQWTGAQTFYAPRVKESGQIAALVQEEIKRVLQNTNRAAKQTDDIYILRMLERPAVLVEVGFLSNDKEAQLMNTNQYQKQMANAIYQGILRYSSGERVPDVQ</sequence>
<dbReference type="CDD" id="cd02696">
    <property type="entry name" value="MurNAc-LAA"/>
    <property type="match status" value="1"/>
</dbReference>
<dbReference type="InterPro" id="IPR002508">
    <property type="entry name" value="MurNAc-LAA_cat"/>
</dbReference>
<dbReference type="SUPFAM" id="SSF53187">
    <property type="entry name" value="Zn-dependent exopeptidases"/>
    <property type="match status" value="1"/>
</dbReference>
<accession>A0A0U5AV48</accession>
<dbReference type="PANTHER" id="PTHR30404">
    <property type="entry name" value="N-ACETYLMURAMOYL-L-ALANINE AMIDASE"/>
    <property type="match status" value="1"/>
</dbReference>
<reference evidence="2 3" key="1">
    <citation type="submission" date="2015-12" db="EMBL/GenBank/DDBJ databases">
        <title>Genome sequence of Aneurinibacillus soli.</title>
        <authorList>
            <person name="Lee J.S."/>
            <person name="Lee K.C."/>
            <person name="Kim K.K."/>
            <person name="Lee B.W."/>
        </authorList>
    </citation>
    <scope>NUCLEOTIDE SEQUENCE [LARGE SCALE GENOMIC DNA]</scope>
    <source>
        <strain evidence="2 3">CB4</strain>
    </source>
</reference>
<dbReference type="InterPro" id="IPR014234">
    <property type="entry name" value="Spore_CwlD"/>
</dbReference>
<dbReference type="AlphaFoldDB" id="A0A0U5AV48"/>
<name>A0A0U5AV48_9BACL</name>
<dbReference type="KEGG" id="asoc:CB4_00155"/>
<gene>
    <name evidence="2" type="primary">cwlD_2</name>
    <name evidence="2" type="ORF">CB4_00155</name>
</gene>
<keyword evidence="1 2" id="KW-0378">Hydrolase</keyword>
<dbReference type="EMBL" id="AP017312">
    <property type="protein sequence ID" value="BAU26066.1"/>
    <property type="molecule type" value="Genomic_DNA"/>
</dbReference>
<keyword evidence="3" id="KW-1185">Reference proteome</keyword>
<dbReference type="OrthoDB" id="9806267at2"/>
<dbReference type="GO" id="GO:0008745">
    <property type="term" value="F:N-acetylmuramoyl-L-alanine amidase activity"/>
    <property type="evidence" value="ECO:0007669"/>
    <property type="project" value="UniProtKB-EC"/>
</dbReference>
<proteinExistence type="predicted"/>
<dbReference type="Proteomes" id="UP000217696">
    <property type="component" value="Chromosome"/>
</dbReference>
<dbReference type="RefSeq" id="WP_096463145.1">
    <property type="nucleotide sequence ID" value="NZ_AP017312.1"/>
</dbReference>
<dbReference type="GO" id="GO:0009253">
    <property type="term" value="P:peptidoglycan catabolic process"/>
    <property type="evidence" value="ECO:0007669"/>
    <property type="project" value="InterPro"/>
</dbReference>
<dbReference type="InterPro" id="IPR050695">
    <property type="entry name" value="N-acetylmuramoyl_amidase_3"/>
</dbReference>
<evidence type="ECO:0000256" key="1">
    <source>
        <dbReference type="ARBA" id="ARBA00022801"/>
    </source>
</evidence>